<protein>
    <submittedName>
        <fullName evidence="1">Uncharacterized protein</fullName>
    </submittedName>
</protein>
<gene>
    <name evidence="1" type="ORF">DERF_001634</name>
</gene>
<reference evidence="1" key="1">
    <citation type="submission" date="2013-05" db="EMBL/GenBank/DDBJ databases">
        <authorList>
            <person name="Yim A.K.Y."/>
            <person name="Chan T.F."/>
            <person name="Ji K.M."/>
            <person name="Liu X.Y."/>
            <person name="Zhou J.W."/>
            <person name="Li R.Q."/>
            <person name="Yang K.Y."/>
            <person name="Li J."/>
            <person name="Li M."/>
            <person name="Law P.T.W."/>
            <person name="Wu Y.L."/>
            <person name="Cai Z.L."/>
            <person name="Qin H."/>
            <person name="Bao Y."/>
            <person name="Leung R.K.K."/>
            <person name="Ng P.K.S."/>
            <person name="Zou J."/>
            <person name="Zhong X.J."/>
            <person name="Ran P.X."/>
            <person name="Zhong N.S."/>
            <person name="Liu Z.G."/>
            <person name="Tsui S.K.W."/>
        </authorList>
    </citation>
    <scope>NUCLEOTIDE SEQUENCE</scope>
    <source>
        <strain evidence="1">Derf</strain>
        <tissue evidence="1">Whole organism</tissue>
    </source>
</reference>
<sequence>MNSLYFCINNTNPKDQYAGYYNSNNGDNDDDALKNSVTKEMIQFNGKLSRLLLLLLCCLVRHQIH</sequence>
<dbReference type="EMBL" id="ASGP02000001">
    <property type="protein sequence ID" value="KAH9527626.1"/>
    <property type="molecule type" value="Genomic_DNA"/>
</dbReference>
<dbReference type="Proteomes" id="UP000790347">
    <property type="component" value="Unassembled WGS sequence"/>
</dbReference>
<dbReference type="AlphaFoldDB" id="A0A922I9V0"/>
<evidence type="ECO:0000313" key="1">
    <source>
        <dbReference type="EMBL" id="KAH9527626.1"/>
    </source>
</evidence>
<comment type="caution">
    <text evidence="1">The sequence shown here is derived from an EMBL/GenBank/DDBJ whole genome shotgun (WGS) entry which is preliminary data.</text>
</comment>
<accession>A0A922I9V0</accession>
<proteinExistence type="predicted"/>
<reference evidence="1" key="2">
    <citation type="journal article" date="2022" name="Res Sq">
        <title>Comparative Genomics Reveals Insights into the Divergent Evolution of Astigmatic Mites and Household Pest Adaptations.</title>
        <authorList>
            <person name="Xiong Q."/>
            <person name="Wan A.T.-Y."/>
            <person name="Liu X.-Y."/>
            <person name="Fung C.S.-H."/>
            <person name="Xiao X."/>
            <person name="Malainual N."/>
            <person name="Hou J."/>
            <person name="Wang L."/>
            <person name="Wang M."/>
            <person name="Yang K."/>
            <person name="Cui Y."/>
            <person name="Leung E."/>
            <person name="Nong W."/>
            <person name="Shin S.-K."/>
            <person name="Au S."/>
            <person name="Jeong K.Y."/>
            <person name="Chew F.T."/>
            <person name="Hui J."/>
            <person name="Leung T.F."/>
            <person name="Tungtrongchitr A."/>
            <person name="Zhong N."/>
            <person name="Liu Z."/>
            <person name="Tsui S."/>
        </authorList>
    </citation>
    <scope>NUCLEOTIDE SEQUENCE</scope>
    <source>
        <strain evidence="1">Derf</strain>
        <tissue evidence="1">Whole organism</tissue>
    </source>
</reference>
<keyword evidence="2" id="KW-1185">Reference proteome</keyword>
<name>A0A922I9V0_DERFA</name>
<organism evidence="1 2">
    <name type="scientific">Dermatophagoides farinae</name>
    <name type="common">American house dust mite</name>
    <dbReference type="NCBI Taxonomy" id="6954"/>
    <lineage>
        <taxon>Eukaryota</taxon>
        <taxon>Metazoa</taxon>
        <taxon>Ecdysozoa</taxon>
        <taxon>Arthropoda</taxon>
        <taxon>Chelicerata</taxon>
        <taxon>Arachnida</taxon>
        <taxon>Acari</taxon>
        <taxon>Acariformes</taxon>
        <taxon>Sarcoptiformes</taxon>
        <taxon>Astigmata</taxon>
        <taxon>Psoroptidia</taxon>
        <taxon>Analgoidea</taxon>
        <taxon>Pyroglyphidae</taxon>
        <taxon>Dermatophagoidinae</taxon>
        <taxon>Dermatophagoides</taxon>
    </lineage>
</organism>
<evidence type="ECO:0000313" key="2">
    <source>
        <dbReference type="Proteomes" id="UP000790347"/>
    </source>
</evidence>